<proteinExistence type="predicted"/>
<accession>A0A067QC80</accession>
<dbReference type="Proteomes" id="UP000027265">
    <property type="component" value="Unassembled WGS sequence"/>
</dbReference>
<evidence type="ECO:0000313" key="2">
    <source>
        <dbReference type="EMBL" id="KDQ64673.1"/>
    </source>
</evidence>
<dbReference type="InterPro" id="IPR058258">
    <property type="entry name" value="CcmS-like"/>
</dbReference>
<feature type="domain" description="CcmS related" evidence="1">
    <location>
        <begin position="43"/>
        <end position="174"/>
    </location>
</feature>
<dbReference type="EMBL" id="KL197709">
    <property type="protein sequence ID" value="KDQ64673.1"/>
    <property type="molecule type" value="Genomic_DNA"/>
</dbReference>
<gene>
    <name evidence="2" type="ORF">JAAARDRAFT_118061</name>
</gene>
<reference evidence="3" key="1">
    <citation type="journal article" date="2014" name="Proc. Natl. Acad. Sci. U.S.A.">
        <title>Extensive sampling of basidiomycete genomes demonstrates inadequacy of the white-rot/brown-rot paradigm for wood decay fungi.</title>
        <authorList>
            <person name="Riley R."/>
            <person name="Salamov A.A."/>
            <person name="Brown D.W."/>
            <person name="Nagy L.G."/>
            <person name="Floudas D."/>
            <person name="Held B.W."/>
            <person name="Levasseur A."/>
            <person name="Lombard V."/>
            <person name="Morin E."/>
            <person name="Otillar R."/>
            <person name="Lindquist E.A."/>
            <person name="Sun H."/>
            <person name="LaButti K.M."/>
            <person name="Schmutz J."/>
            <person name="Jabbour D."/>
            <person name="Luo H."/>
            <person name="Baker S.E."/>
            <person name="Pisabarro A.G."/>
            <person name="Walton J.D."/>
            <person name="Blanchette R.A."/>
            <person name="Henrissat B."/>
            <person name="Martin F."/>
            <person name="Cullen D."/>
            <person name="Hibbett D.S."/>
            <person name="Grigoriev I.V."/>
        </authorList>
    </citation>
    <scope>NUCLEOTIDE SEQUENCE [LARGE SCALE GENOMIC DNA]</scope>
    <source>
        <strain evidence="3">MUCL 33604</strain>
    </source>
</reference>
<evidence type="ECO:0000313" key="3">
    <source>
        <dbReference type="Proteomes" id="UP000027265"/>
    </source>
</evidence>
<dbReference type="AlphaFoldDB" id="A0A067QC80"/>
<sequence length="233" mass="26870">MPSKTMALAQESLDAPGGGTARVGMDPYANARFIESKGLALLPAQRAFFGKDRKAKDRLHWDFSPYKDERVNSLLGWIEQMSYGLASFGLHKFLQTREKGALFANADFRPVGHPQEPAFDWIIFDQLQLTMDRILQESVAHYDPATQVIVFVFLLSPTGNSMAIWRRKLTVPNNLRLQYPQEIQLAKAALRKDYPVHVDEWRESALISPIMPEEKTKKKKRNVLSKRKWWKLW</sequence>
<evidence type="ECO:0000259" key="1">
    <source>
        <dbReference type="Pfam" id="PF26617"/>
    </source>
</evidence>
<dbReference type="InParanoid" id="A0A067QC80"/>
<name>A0A067QC80_9AGAM</name>
<dbReference type="OrthoDB" id="3171339at2759"/>
<protein>
    <recommendedName>
        <fullName evidence="1">CcmS related domain-containing protein</fullName>
    </recommendedName>
</protein>
<organism evidence="2 3">
    <name type="scientific">Jaapia argillacea MUCL 33604</name>
    <dbReference type="NCBI Taxonomy" id="933084"/>
    <lineage>
        <taxon>Eukaryota</taxon>
        <taxon>Fungi</taxon>
        <taxon>Dikarya</taxon>
        <taxon>Basidiomycota</taxon>
        <taxon>Agaricomycotina</taxon>
        <taxon>Agaricomycetes</taxon>
        <taxon>Agaricomycetidae</taxon>
        <taxon>Jaapiales</taxon>
        <taxon>Jaapiaceae</taxon>
        <taxon>Jaapia</taxon>
    </lineage>
</organism>
<dbReference type="STRING" id="933084.A0A067QC80"/>
<dbReference type="Pfam" id="PF26617">
    <property type="entry name" value="CcmS-like"/>
    <property type="match status" value="1"/>
</dbReference>
<dbReference type="HOGENOM" id="CLU_081368_0_0_1"/>
<keyword evidence="3" id="KW-1185">Reference proteome</keyword>